<feature type="transmembrane region" description="Helical" evidence="1">
    <location>
        <begin position="22"/>
        <end position="42"/>
    </location>
</feature>
<keyword evidence="1" id="KW-1133">Transmembrane helix</keyword>
<proteinExistence type="predicted"/>
<evidence type="ECO:0000313" key="3">
    <source>
        <dbReference type="Proteomes" id="UP001589607"/>
    </source>
</evidence>
<reference evidence="2 3" key="1">
    <citation type="submission" date="2024-09" db="EMBL/GenBank/DDBJ databases">
        <authorList>
            <person name="Sun Q."/>
            <person name="Mori K."/>
        </authorList>
    </citation>
    <scope>NUCLEOTIDE SEQUENCE [LARGE SCALE GENOMIC DNA]</scope>
    <source>
        <strain evidence="2 3">CECT 7955</strain>
    </source>
</reference>
<protein>
    <submittedName>
        <fullName evidence="2">Uncharacterized protein</fullName>
    </submittedName>
</protein>
<accession>A0ABV5GKD8</accession>
<name>A0ABV5GKD8_9FLAO</name>
<evidence type="ECO:0000256" key="1">
    <source>
        <dbReference type="SAM" id="Phobius"/>
    </source>
</evidence>
<sequence>MVRGLLPIILFWYDTLKINNDIITSIAIVGTIVFTIAIYTTLTIPETHNIDLDFTE</sequence>
<gene>
    <name evidence="2" type="ORF">ACFFVF_04935</name>
</gene>
<keyword evidence="1" id="KW-0812">Transmembrane</keyword>
<organism evidence="2 3">
    <name type="scientific">Flavobacterium jumunjinense</name>
    <dbReference type="NCBI Taxonomy" id="998845"/>
    <lineage>
        <taxon>Bacteria</taxon>
        <taxon>Pseudomonadati</taxon>
        <taxon>Bacteroidota</taxon>
        <taxon>Flavobacteriia</taxon>
        <taxon>Flavobacteriales</taxon>
        <taxon>Flavobacteriaceae</taxon>
        <taxon>Flavobacterium</taxon>
    </lineage>
</organism>
<comment type="caution">
    <text evidence="2">The sequence shown here is derived from an EMBL/GenBank/DDBJ whole genome shotgun (WGS) entry which is preliminary data.</text>
</comment>
<dbReference type="Proteomes" id="UP001589607">
    <property type="component" value="Unassembled WGS sequence"/>
</dbReference>
<dbReference type="RefSeq" id="WP_236453294.1">
    <property type="nucleotide sequence ID" value="NZ_CBCSGE010000028.1"/>
</dbReference>
<keyword evidence="1" id="KW-0472">Membrane</keyword>
<keyword evidence="3" id="KW-1185">Reference proteome</keyword>
<dbReference type="EMBL" id="JBHMEY010000011">
    <property type="protein sequence ID" value="MFB9095850.1"/>
    <property type="molecule type" value="Genomic_DNA"/>
</dbReference>
<evidence type="ECO:0000313" key="2">
    <source>
        <dbReference type="EMBL" id="MFB9095850.1"/>
    </source>
</evidence>